<accession>A0A8T2IK32</accession>
<organism evidence="1 2">
    <name type="scientific">Hymenochirus boettgeri</name>
    <name type="common">Congo dwarf clawed frog</name>
    <dbReference type="NCBI Taxonomy" id="247094"/>
    <lineage>
        <taxon>Eukaryota</taxon>
        <taxon>Metazoa</taxon>
        <taxon>Chordata</taxon>
        <taxon>Craniata</taxon>
        <taxon>Vertebrata</taxon>
        <taxon>Euteleostomi</taxon>
        <taxon>Amphibia</taxon>
        <taxon>Batrachia</taxon>
        <taxon>Anura</taxon>
        <taxon>Pipoidea</taxon>
        <taxon>Pipidae</taxon>
        <taxon>Pipinae</taxon>
        <taxon>Hymenochirus</taxon>
    </lineage>
</organism>
<feature type="non-terminal residue" evidence="1">
    <location>
        <position position="79"/>
    </location>
</feature>
<dbReference type="AlphaFoldDB" id="A0A8T2IK32"/>
<dbReference type="EMBL" id="JAACNH010000526">
    <property type="protein sequence ID" value="KAG8430901.1"/>
    <property type="molecule type" value="Genomic_DNA"/>
</dbReference>
<gene>
    <name evidence="1" type="ORF">GDO86_019776</name>
</gene>
<dbReference type="OrthoDB" id="548217at2759"/>
<sequence>KLIPRHQFIFTVNQYFQEPVIPEPDPVRNLEEKFPNIPPAAMNFMKAVAVNPDDRYTCERSWKATTQAARESQEEKPKA</sequence>
<evidence type="ECO:0000313" key="2">
    <source>
        <dbReference type="Proteomes" id="UP000812440"/>
    </source>
</evidence>
<comment type="caution">
    <text evidence="1">The sequence shown here is derived from an EMBL/GenBank/DDBJ whole genome shotgun (WGS) entry which is preliminary data.</text>
</comment>
<dbReference type="Proteomes" id="UP000812440">
    <property type="component" value="Unassembled WGS sequence"/>
</dbReference>
<keyword evidence="2" id="KW-1185">Reference proteome</keyword>
<evidence type="ECO:0000313" key="1">
    <source>
        <dbReference type="EMBL" id="KAG8430901.1"/>
    </source>
</evidence>
<proteinExistence type="predicted"/>
<name>A0A8T2IK32_9PIPI</name>
<reference evidence="1" key="1">
    <citation type="thesis" date="2020" institute="ProQuest LLC" country="789 East Eisenhower Parkway, Ann Arbor, MI, USA">
        <title>Comparative Genomics and Chromosome Evolution.</title>
        <authorList>
            <person name="Mudd A.B."/>
        </authorList>
    </citation>
    <scope>NUCLEOTIDE SEQUENCE</scope>
    <source>
        <strain evidence="1">Female2</strain>
        <tissue evidence="1">Blood</tissue>
    </source>
</reference>
<protein>
    <submittedName>
        <fullName evidence="1">Uncharacterized protein</fullName>
    </submittedName>
</protein>
<feature type="non-terminal residue" evidence="1">
    <location>
        <position position="1"/>
    </location>
</feature>